<dbReference type="InterPro" id="IPR051219">
    <property type="entry name" value="Heterochromatin_chromo-domain"/>
</dbReference>
<dbReference type="InterPro" id="IPR056924">
    <property type="entry name" value="SH3_Tf2-1"/>
</dbReference>
<dbReference type="PROSITE" id="PS50013">
    <property type="entry name" value="CHROMO_2"/>
    <property type="match status" value="1"/>
</dbReference>
<comment type="caution">
    <text evidence="4">The sequence shown here is derived from an EMBL/GenBank/DDBJ whole genome shotgun (WGS) entry which is preliminary data.</text>
</comment>
<evidence type="ECO:0000256" key="1">
    <source>
        <dbReference type="ARBA" id="ARBA00004123"/>
    </source>
</evidence>
<dbReference type="CDD" id="cd00024">
    <property type="entry name" value="CD_CSD"/>
    <property type="match status" value="1"/>
</dbReference>
<feature type="domain" description="Chromo" evidence="3">
    <location>
        <begin position="105"/>
        <end position="158"/>
    </location>
</feature>
<protein>
    <submittedName>
        <fullName evidence="4">6623_t:CDS:1</fullName>
    </submittedName>
</protein>
<dbReference type="InterPro" id="IPR016197">
    <property type="entry name" value="Chromo-like_dom_sf"/>
</dbReference>
<name>A0A9N9JJU0_9GLOM</name>
<dbReference type="InterPro" id="IPR023779">
    <property type="entry name" value="Chromodomain_CS"/>
</dbReference>
<dbReference type="EMBL" id="CAJVPY010021530">
    <property type="protein sequence ID" value="CAG8779884.1"/>
    <property type="molecule type" value="Genomic_DNA"/>
</dbReference>
<dbReference type="SUPFAM" id="SSF54160">
    <property type="entry name" value="Chromo domain-like"/>
    <property type="match status" value="1"/>
</dbReference>
<evidence type="ECO:0000256" key="2">
    <source>
        <dbReference type="ARBA" id="ARBA00023242"/>
    </source>
</evidence>
<dbReference type="PROSITE" id="PS00598">
    <property type="entry name" value="CHROMO_1"/>
    <property type="match status" value="1"/>
</dbReference>
<dbReference type="AlphaFoldDB" id="A0A9N9JJU0"/>
<feature type="non-terminal residue" evidence="4">
    <location>
        <position position="158"/>
    </location>
</feature>
<dbReference type="SMART" id="SM00298">
    <property type="entry name" value="CHROMO"/>
    <property type="match status" value="1"/>
</dbReference>
<accession>A0A9N9JJU0</accession>
<evidence type="ECO:0000259" key="3">
    <source>
        <dbReference type="PROSITE" id="PS50013"/>
    </source>
</evidence>
<evidence type="ECO:0000313" key="5">
    <source>
        <dbReference type="Proteomes" id="UP000789405"/>
    </source>
</evidence>
<gene>
    <name evidence="4" type="ORF">DERYTH_LOCUS19521</name>
</gene>
<dbReference type="Gene3D" id="2.40.50.40">
    <property type="match status" value="1"/>
</dbReference>
<reference evidence="4" key="1">
    <citation type="submission" date="2021-06" db="EMBL/GenBank/DDBJ databases">
        <authorList>
            <person name="Kallberg Y."/>
            <person name="Tangrot J."/>
            <person name="Rosling A."/>
        </authorList>
    </citation>
    <scope>NUCLEOTIDE SEQUENCE</scope>
    <source>
        <strain evidence="4">MA453B</strain>
    </source>
</reference>
<proteinExistence type="predicted"/>
<dbReference type="OrthoDB" id="2439357at2759"/>
<dbReference type="Proteomes" id="UP000789405">
    <property type="component" value="Unassembled WGS sequence"/>
</dbReference>
<dbReference type="InterPro" id="IPR000953">
    <property type="entry name" value="Chromo/chromo_shadow_dom"/>
</dbReference>
<keyword evidence="2" id="KW-0539">Nucleus</keyword>
<sequence length="158" mass="18537">NIINLTKDNLHLAQERQQQYANKHHCELTFEEGDKVLLAPKFMGPYKVEKVISTTAYRLRLSSNLKIHSVFHVSMLKPYKENLTDFNCNLSPLPEIIPETNKEEYEVETILDKKLMRRKPFYLVKWKGYPLHDATWEPKKNLINAADMVTNFENSRGC</sequence>
<comment type="subcellular location">
    <subcellularLocation>
        <location evidence="1">Nucleus</location>
    </subcellularLocation>
</comment>
<dbReference type="InterPro" id="IPR023780">
    <property type="entry name" value="Chromo_domain"/>
</dbReference>
<evidence type="ECO:0000313" key="4">
    <source>
        <dbReference type="EMBL" id="CAG8779884.1"/>
    </source>
</evidence>
<dbReference type="Pfam" id="PF24626">
    <property type="entry name" value="SH3_Tf2-1"/>
    <property type="match status" value="1"/>
</dbReference>
<organism evidence="4 5">
    <name type="scientific">Dentiscutata erythropus</name>
    <dbReference type="NCBI Taxonomy" id="1348616"/>
    <lineage>
        <taxon>Eukaryota</taxon>
        <taxon>Fungi</taxon>
        <taxon>Fungi incertae sedis</taxon>
        <taxon>Mucoromycota</taxon>
        <taxon>Glomeromycotina</taxon>
        <taxon>Glomeromycetes</taxon>
        <taxon>Diversisporales</taxon>
        <taxon>Gigasporaceae</taxon>
        <taxon>Dentiscutata</taxon>
    </lineage>
</organism>
<dbReference type="GO" id="GO:0005634">
    <property type="term" value="C:nucleus"/>
    <property type="evidence" value="ECO:0007669"/>
    <property type="project" value="UniProtKB-SubCell"/>
</dbReference>
<keyword evidence="5" id="KW-1185">Reference proteome</keyword>
<dbReference type="PANTHER" id="PTHR22812">
    <property type="entry name" value="CHROMOBOX PROTEIN"/>
    <property type="match status" value="1"/>
</dbReference>
<dbReference type="Pfam" id="PF00385">
    <property type="entry name" value="Chromo"/>
    <property type="match status" value="1"/>
</dbReference>